<organism evidence="6 7">
    <name type="scientific">Neodothiora populina</name>
    <dbReference type="NCBI Taxonomy" id="2781224"/>
    <lineage>
        <taxon>Eukaryota</taxon>
        <taxon>Fungi</taxon>
        <taxon>Dikarya</taxon>
        <taxon>Ascomycota</taxon>
        <taxon>Pezizomycotina</taxon>
        <taxon>Dothideomycetes</taxon>
        <taxon>Dothideomycetidae</taxon>
        <taxon>Dothideales</taxon>
        <taxon>Dothioraceae</taxon>
        <taxon>Neodothiora</taxon>
    </lineage>
</organism>
<dbReference type="SMART" id="SM00322">
    <property type="entry name" value="KH"/>
    <property type="match status" value="9"/>
</dbReference>
<feature type="domain" description="K Homology" evidence="5">
    <location>
        <begin position="1137"/>
        <end position="1250"/>
    </location>
</feature>
<dbReference type="EMBL" id="JBFMKM010000005">
    <property type="protein sequence ID" value="KAL1306230.1"/>
    <property type="molecule type" value="Genomic_DNA"/>
</dbReference>
<dbReference type="PANTHER" id="PTHR10627:SF31">
    <property type="entry name" value="DODECA-SATELLITE-BINDING PROTEIN 1, ISOFORM A"/>
    <property type="match status" value="1"/>
</dbReference>
<feature type="compositionally biased region" description="Basic and acidic residues" evidence="4">
    <location>
        <begin position="24"/>
        <end position="33"/>
    </location>
</feature>
<protein>
    <recommendedName>
        <fullName evidence="5">K Homology domain-containing protein</fullName>
    </recommendedName>
</protein>
<feature type="domain" description="K Homology" evidence="5">
    <location>
        <begin position="1065"/>
        <end position="1136"/>
    </location>
</feature>
<feature type="domain" description="K Homology" evidence="5">
    <location>
        <begin position="748"/>
        <end position="811"/>
    </location>
</feature>
<keyword evidence="2" id="KW-0694">RNA-binding</keyword>
<dbReference type="PROSITE" id="PS50084">
    <property type="entry name" value="KH_TYPE_1"/>
    <property type="match status" value="8"/>
</dbReference>
<feature type="domain" description="K Homology" evidence="5">
    <location>
        <begin position="423"/>
        <end position="491"/>
    </location>
</feature>
<reference evidence="6 7" key="1">
    <citation type="submission" date="2024-07" db="EMBL/GenBank/DDBJ databases">
        <title>Draft sequence of the Neodothiora populina.</title>
        <authorList>
            <person name="Drown D.D."/>
            <person name="Schuette U.S."/>
            <person name="Buechlein A.B."/>
            <person name="Rusch D.R."/>
            <person name="Winton L.W."/>
            <person name="Adams G.A."/>
        </authorList>
    </citation>
    <scope>NUCLEOTIDE SEQUENCE [LARGE SCALE GENOMIC DNA]</scope>
    <source>
        <strain evidence="6 7">CPC 39397</strain>
    </source>
</reference>
<feature type="region of interest" description="Disordered" evidence="4">
    <location>
        <begin position="1"/>
        <end position="112"/>
    </location>
</feature>
<dbReference type="CDD" id="cd22450">
    <property type="entry name" value="KH-I_ScSCP160_rpt5"/>
    <property type="match status" value="1"/>
</dbReference>
<dbReference type="InterPro" id="IPR036612">
    <property type="entry name" value="KH_dom_type_1_sf"/>
</dbReference>
<feature type="region of interest" description="Disordered" evidence="4">
    <location>
        <begin position="853"/>
        <end position="876"/>
    </location>
</feature>
<dbReference type="Gene3D" id="3.30.1370.10">
    <property type="entry name" value="K Homology domain, type 1"/>
    <property type="match status" value="8"/>
</dbReference>
<dbReference type="PANTHER" id="PTHR10627">
    <property type="entry name" value="SCP160"/>
    <property type="match status" value="1"/>
</dbReference>
<feature type="domain" description="K Homology" evidence="5">
    <location>
        <begin position="907"/>
        <end position="980"/>
    </location>
</feature>
<name>A0ABR3PJK6_9PEZI</name>
<dbReference type="CDD" id="cd22408">
    <property type="entry name" value="KH-I_Vigilin_rpt4"/>
    <property type="match status" value="1"/>
</dbReference>
<dbReference type="InterPro" id="IPR004088">
    <property type="entry name" value="KH_dom_type_1"/>
</dbReference>
<dbReference type="RefSeq" id="XP_069202503.1">
    <property type="nucleotide sequence ID" value="XM_069343950.1"/>
</dbReference>
<accession>A0ABR3PJK6</accession>
<feature type="compositionally biased region" description="Polar residues" evidence="4">
    <location>
        <begin position="143"/>
        <end position="165"/>
    </location>
</feature>
<feature type="region of interest" description="Disordered" evidence="4">
    <location>
        <begin position="1170"/>
        <end position="1196"/>
    </location>
</feature>
<dbReference type="InterPro" id="IPR004087">
    <property type="entry name" value="KH_dom"/>
</dbReference>
<feature type="domain" description="K Homology" evidence="5">
    <location>
        <begin position="984"/>
        <end position="1061"/>
    </location>
</feature>
<dbReference type="SUPFAM" id="SSF54791">
    <property type="entry name" value="Eukaryotic type KH-domain (KH-domain type I)"/>
    <property type="match status" value="7"/>
</dbReference>
<dbReference type="Pfam" id="PF00013">
    <property type="entry name" value="KH_1"/>
    <property type="match status" value="7"/>
</dbReference>
<keyword evidence="3" id="KW-0175">Coiled coil</keyword>
<keyword evidence="7" id="KW-1185">Reference proteome</keyword>
<feature type="coiled-coil region" evidence="3">
    <location>
        <begin position="403"/>
        <end position="437"/>
    </location>
</feature>
<feature type="compositionally biased region" description="Low complexity" evidence="4">
    <location>
        <begin position="82"/>
        <end position="94"/>
    </location>
</feature>
<sequence>MSAEPAIANGSSELTAAQKLMQKHGAEDHKPTVEEVVDEEDIAHPPPSMLSSTHASTPASAPESTPAPLSEKAAGKQPAEDTPAPTATKPKPAALNVNSQDAFPSLGAARPAQAAAASMWGKKPAAVAKSNGVNGSANGTPAAFSNASSRAATPNSGFVTPSSAAPSAGVQLPGRYSERYFMKADELLKNHELKKPRKAIINDLNKRIKAKVTMIEAASGLTLEATGSGPEPVRSALKAAAKELGAKQSIKVPVPVSVRAHIIGRQGSTIKQLSEKSGARIQVPRPEENEAVDEDDEDATIDVLVEGDTVSANYARRLIEDIVGQRTSTVNTRLRDIPAEFYPFLAGPHNAGVGALEQGRDINVQIPHYHTWSAQPPPQANAPRQLPAFVPQTAFPINIAGDRAAAAEARAQIEQQVAQLKQQLAAEQLAIERGRHEFIRGEKGAALHDFLAETGCSVIFPPDSEDDEMILVVGPEDKLEEGVNKIMDLASSMSSHTVDFARSHPNAPGGAQAHAHAVTRYLQQRQAIQQLERTYDARIVPQGTAWQVYTRDGKNGIRARSDISNLVLGHPPSRLSPMHVDPFYHQHIRQNAGKKVREQFGVHLVVPEEYGDDDDILLVYEGPSDAADYELPRRQPSAQELQEFQRALKQAQEHLLSLIGAQQDIVSREVEAPVKFHDKIRRHVDRQQASLPNGQIPLQVLLGGPRGQPARKPTAPSVSVRGPTDRADDFVNELLAFIEQEKKDELERGFTLSFDFPQKFANQLIGRKGENIKKLREEFDVDIQVNDGKVELKGPEAKANACKSHILAMGKKLEDEKTYVLKVKPQYHRDLIGAKGSGVNRLQDRYNVRIQFPRSGNADDDDVSVAEGQTGRRSNQAADEVVVRGPSRGADQARDELLSLLQYVVDNSNEATVSVAQSQLPSLIGSGGRELDALRLKTGAQIDVPGARDAPSPSGRAEIKIKGSKKAVEEAKKEIEAAAKTFDSIVSRTLDVDRKHHRTIIGGGGANIRDLVVKAGGPDDRQKLARMVRFPRAETEGNTIRVEATEDVANNIVAAIEKLVSDLESQTTEIVEIAPEKHSKLIGRGGDVRKKIESDFSVSLDIPRQSVTGPERSKVKISGLPGNVEKAKEHVLSLTKDQEGATVNVPIKYHHVIADNGQFFRRLRSDHKVTVDHAGQKPPPKPEQLSARKASSSMPLITDDATGGASDENVSWTLHDLFADALSGEIPWVLSGADADSVEKARARLEKALAEAEKTNATGYLILPDPKSYRLVVGPGGSEINRIRKQTGTKIQVPKQGEAQEAIEITGSKDGVLEAKDIILGIVGADGK</sequence>
<dbReference type="CDD" id="cd22448">
    <property type="entry name" value="KH-I_ScSCP160_rpt3"/>
    <property type="match status" value="1"/>
</dbReference>
<feature type="domain" description="K Homology" evidence="5">
    <location>
        <begin position="815"/>
        <end position="902"/>
    </location>
</feature>
<dbReference type="CDD" id="cd22449">
    <property type="entry name" value="KH-I_ScSCP160_rpt4"/>
    <property type="match status" value="1"/>
</dbReference>
<evidence type="ECO:0000256" key="3">
    <source>
        <dbReference type="SAM" id="Coils"/>
    </source>
</evidence>
<evidence type="ECO:0000313" key="7">
    <source>
        <dbReference type="Proteomes" id="UP001562354"/>
    </source>
</evidence>
<evidence type="ECO:0000256" key="2">
    <source>
        <dbReference type="PROSITE-ProRule" id="PRU00117"/>
    </source>
</evidence>
<dbReference type="Pfam" id="PF22952">
    <property type="entry name" value="KH_11"/>
    <property type="match status" value="1"/>
</dbReference>
<evidence type="ECO:0000313" key="6">
    <source>
        <dbReference type="EMBL" id="KAL1306230.1"/>
    </source>
</evidence>
<evidence type="ECO:0000256" key="1">
    <source>
        <dbReference type="ARBA" id="ARBA00022737"/>
    </source>
</evidence>
<feature type="domain" description="K Homology" evidence="5">
    <location>
        <begin position="1255"/>
        <end position="1324"/>
    </location>
</feature>
<evidence type="ECO:0000256" key="4">
    <source>
        <dbReference type="SAM" id="MobiDB-lite"/>
    </source>
</evidence>
<dbReference type="GeneID" id="95978021"/>
<proteinExistence type="predicted"/>
<keyword evidence="1" id="KW-0677">Repeat</keyword>
<feature type="domain" description="K Homology" evidence="5">
    <location>
        <begin position="246"/>
        <end position="324"/>
    </location>
</feature>
<evidence type="ECO:0000259" key="5">
    <source>
        <dbReference type="SMART" id="SM00322"/>
    </source>
</evidence>
<dbReference type="Proteomes" id="UP001562354">
    <property type="component" value="Unassembled WGS sequence"/>
</dbReference>
<dbReference type="CDD" id="cd00105">
    <property type="entry name" value="KH-I"/>
    <property type="match status" value="1"/>
</dbReference>
<dbReference type="InterPro" id="IPR054548">
    <property type="entry name" value="SCP160-like_KH"/>
</dbReference>
<gene>
    <name evidence="6" type="ORF">AAFC00_004321</name>
</gene>
<comment type="caution">
    <text evidence="6">The sequence shown here is derived from an EMBL/GenBank/DDBJ whole genome shotgun (WGS) entry which is preliminary data.</text>
</comment>
<feature type="region of interest" description="Disordered" evidence="4">
    <location>
        <begin position="143"/>
        <end position="170"/>
    </location>
</feature>
<feature type="compositionally biased region" description="Low complexity" evidence="4">
    <location>
        <begin position="50"/>
        <end position="71"/>
    </location>
</feature>
<dbReference type="CDD" id="cd02394">
    <property type="entry name" value="KH-I_Vigilin_rpt6"/>
    <property type="match status" value="2"/>
</dbReference>